<dbReference type="EMBL" id="DXBF01000013">
    <property type="protein sequence ID" value="HIZ61488.1"/>
    <property type="molecule type" value="Genomic_DNA"/>
</dbReference>
<sequence length="119" mass="13597">MKCSFCGGDVIDGRCQDCGMPYATEKRYSLRSEGESVHTHDVNGEKVLHRVRKTPGKTPFYTCPPEKRAPQRPKGSYAARKEQENRRDSRRKIYRSVGWVILLVLLVELFPIFFASCSA</sequence>
<reference evidence="3" key="1">
    <citation type="journal article" date="2021" name="PeerJ">
        <title>Extensive microbial diversity within the chicken gut microbiome revealed by metagenomics and culture.</title>
        <authorList>
            <person name="Gilroy R."/>
            <person name="Ravi A."/>
            <person name="Getino M."/>
            <person name="Pursley I."/>
            <person name="Horton D.L."/>
            <person name="Alikhan N.F."/>
            <person name="Baker D."/>
            <person name="Gharbi K."/>
            <person name="Hall N."/>
            <person name="Watson M."/>
            <person name="Adriaenssens E.M."/>
            <person name="Foster-Nyarko E."/>
            <person name="Jarju S."/>
            <person name="Secka A."/>
            <person name="Antonio M."/>
            <person name="Oren A."/>
            <person name="Chaudhuri R.R."/>
            <person name="La Ragione R."/>
            <person name="Hildebrand F."/>
            <person name="Pallen M.J."/>
        </authorList>
    </citation>
    <scope>NUCLEOTIDE SEQUENCE</scope>
    <source>
        <strain evidence="3">CHK188-11489</strain>
    </source>
</reference>
<dbReference type="AlphaFoldDB" id="A0A9D2FIL4"/>
<name>A0A9D2FIL4_9FIRM</name>
<evidence type="ECO:0000313" key="3">
    <source>
        <dbReference type="EMBL" id="HIZ61488.1"/>
    </source>
</evidence>
<accession>A0A9D2FIL4</accession>
<protein>
    <submittedName>
        <fullName evidence="3">Uncharacterized protein</fullName>
    </submittedName>
</protein>
<feature type="region of interest" description="Disordered" evidence="1">
    <location>
        <begin position="59"/>
        <end position="88"/>
    </location>
</feature>
<keyword evidence="2" id="KW-0812">Transmembrane</keyword>
<evidence type="ECO:0000256" key="2">
    <source>
        <dbReference type="SAM" id="Phobius"/>
    </source>
</evidence>
<feature type="transmembrane region" description="Helical" evidence="2">
    <location>
        <begin position="96"/>
        <end position="116"/>
    </location>
</feature>
<keyword evidence="2" id="KW-0472">Membrane</keyword>
<evidence type="ECO:0000313" key="4">
    <source>
        <dbReference type="Proteomes" id="UP000824105"/>
    </source>
</evidence>
<gene>
    <name evidence="3" type="ORF">H9724_01810</name>
</gene>
<keyword evidence="2" id="KW-1133">Transmembrane helix</keyword>
<organism evidence="3 4">
    <name type="scientific">Candidatus Gemmiger avistercoris</name>
    <dbReference type="NCBI Taxonomy" id="2838606"/>
    <lineage>
        <taxon>Bacteria</taxon>
        <taxon>Bacillati</taxon>
        <taxon>Bacillota</taxon>
        <taxon>Clostridia</taxon>
        <taxon>Eubacteriales</taxon>
        <taxon>Gemmiger</taxon>
    </lineage>
</organism>
<reference evidence="3" key="2">
    <citation type="submission" date="2021-04" db="EMBL/GenBank/DDBJ databases">
        <authorList>
            <person name="Gilroy R."/>
        </authorList>
    </citation>
    <scope>NUCLEOTIDE SEQUENCE</scope>
    <source>
        <strain evidence="3">CHK188-11489</strain>
    </source>
</reference>
<proteinExistence type="predicted"/>
<dbReference type="Proteomes" id="UP000824105">
    <property type="component" value="Unassembled WGS sequence"/>
</dbReference>
<evidence type="ECO:0000256" key="1">
    <source>
        <dbReference type="SAM" id="MobiDB-lite"/>
    </source>
</evidence>
<comment type="caution">
    <text evidence="3">The sequence shown here is derived from an EMBL/GenBank/DDBJ whole genome shotgun (WGS) entry which is preliminary data.</text>
</comment>